<dbReference type="PANTHER" id="PTHR42957:SF1">
    <property type="entry name" value="HELICASE MJ1565-RELATED"/>
    <property type="match status" value="1"/>
</dbReference>
<proteinExistence type="predicted"/>
<gene>
    <name evidence="3" type="ORF">METZ01_LOCUS55085</name>
</gene>
<dbReference type="EMBL" id="UINC01002984">
    <property type="protein sequence ID" value="SVA02231.1"/>
    <property type="molecule type" value="Genomic_DNA"/>
</dbReference>
<dbReference type="InterPro" id="IPR027417">
    <property type="entry name" value="P-loop_NTPase"/>
</dbReference>
<feature type="domain" description="Helicase HerA central" evidence="1">
    <location>
        <begin position="142"/>
        <end position="376"/>
    </location>
</feature>
<reference evidence="3" key="1">
    <citation type="submission" date="2018-05" db="EMBL/GenBank/DDBJ databases">
        <authorList>
            <person name="Lanie J.A."/>
            <person name="Ng W.-L."/>
            <person name="Kazmierczak K.M."/>
            <person name="Andrzejewski T.M."/>
            <person name="Davidsen T.M."/>
            <person name="Wayne K.J."/>
            <person name="Tettelin H."/>
            <person name="Glass J.I."/>
            <person name="Rusch D."/>
            <person name="Podicherti R."/>
            <person name="Tsui H.-C.T."/>
            <person name="Winkler M.E."/>
        </authorList>
    </citation>
    <scope>NUCLEOTIDE SEQUENCE</scope>
</reference>
<name>A0A381SFZ6_9ZZZZ</name>
<evidence type="ECO:0000259" key="2">
    <source>
        <dbReference type="Pfam" id="PF09378"/>
    </source>
</evidence>
<dbReference type="PANTHER" id="PTHR42957">
    <property type="entry name" value="HELICASE MJ1565-RELATED"/>
    <property type="match status" value="1"/>
</dbReference>
<dbReference type="InterPro" id="IPR018538">
    <property type="entry name" value="HerA_barrel_dom"/>
</dbReference>
<organism evidence="3">
    <name type="scientific">marine metagenome</name>
    <dbReference type="NCBI Taxonomy" id="408172"/>
    <lineage>
        <taxon>unclassified sequences</taxon>
        <taxon>metagenomes</taxon>
        <taxon>ecological metagenomes</taxon>
    </lineage>
</organism>
<evidence type="ECO:0000259" key="1">
    <source>
        <dbReference type="Pfam" id="PF01935"/>
    </source>
</evidence>
<dbReference type="SUPFAM" id="SSF52540">
    <property type="entry name" value="P-loop containing nucleoside triphosphate hydrolases"/>
    <property type="match status" value="1"/>
</dbReference>
<feature type="domain" description="Helicase HerA barrel" evidence="2">
    <location>
        <begin position="8"/>
        <end position="97"/>
    </location>
</feature>
<dbReference type="InterPro" id="IPR002789">
    <property type="entry name" value="HerA_central"/>
</dbReference>
<protein>
    <submittedName>
        <fullName evidence="3">Uncharacterized protein</fullName>
    </submittedName>
</protein>
<dbReference type="AlphaFoldDB" id="A0A381SFZ6"/>
<evidence type="ECO:0000313" key="3">
    <source>
        <dbReference type="EMBL" id="SVA02231.1"/>
    </source>
</evidence>
<feature type="non-terminal residue" evidence="3">
    <location>
        <position position="501"/>
    </location>
</feature>
<dbReference type="Gene3D" id="3.40.50.300">
    <property type="entry name" value="P-loop containing nucleotide triphosphate hydrolases"/>
    <property type="match status" value="2"/>
</dbReference>
<dbReference type="InterPro" id="IPR008571">
    <property type="entry name" value="HerA-like"/>
</dbReference>
<dbReference type="Pfam" id="PF09378">
    <property type="entry name" value="HAS-barrel"/>
    <property type="match status" value="1"/>
</dbReference>
<sequence length="501" mass="55060">MEETGKLGVVVTGSLAEGIKVRLDASYSVENVKVGSNVVIQGRDSRFFAVVTDIALESSDPSMQFNLPDVSDSFLREALAGTTVYGAVTVEPMLTIGLDPHSGNQGPMPAKTIPSHFSEVSEASEEDIHSVFGSEADGGFWIGSPLDMEARLCLDVNELVKRSNGVFGKSGTGKTFLTRLLLIGILQSGSASNLIFDMHNEYGWQGTSESNHSVKGLKQLFNSKVSVFSLDMESAKRRGFSPDHLVRFGYSDIEPEDIQLLRETLDLTSVSADAAYSLEAYFGNRKWFKEFVLLSTESMNDLAGKINVNGAALAALKRRLERIMRFDFVTENAVEDSASMIIERLNSGQHVVLEFGKHGNNPTAYMLVANILTRRIYDRYQRQKEAAMGDRLKEPPNLVITIEEAHRFLSSSMADQTIFGTIAREMRKYNVTLLVVDQRPSDIDEEVMSQIGTKIACLLDSGRDIDSVLSGVSGGRKLRGVLARLETRQQALVFGHAVPMP</sequence>
<dbReference type="Pfam" id="PF01935">
    <property type="entry name" value="DUF87"/>
    <property type="match status" value="1"/>
</dbReference>
<accession>A0A381SFZ6</accession>